<protein>
    <submittedName>
        <fullName evidence="2">Major facilitator superfamily protein</fullName>
    </submittedName>
</protein>
<proteinExistence type="predicted"/>
<keyword evidence="1" id="KW-1133">Transmembrane helix</keyword>
<keyword evidence="1" id="KW-0472">Membrane</keyword>
<feature type="transmembrane region" description="Helical" evidence="1">
    <location>
        <begin position="97"/>
        <end position="117"/>
    </location>
</feature>
<reference evidence="2" key="1">
    <citation type="submission" date="2015-07" db="EMBL/GenBank/DDBJ databases">
        <title>Adaptation to a free-living lifestyle via gene acquisitions in the diplomonad Trepomonas sp. PC1.</title>
        <authorList>
            <person name="Xu F."/>
            <person name="Jerlstrom-Hultqvist J."/>
            <person name="Kolisko M."/>
            <person name="Simpson A.G.B."/>
            <person name="Roger A.J."/>
            <person name="Svard S.G."/>
            <person name="Andersson J.O."/>
        </authorList>
    </citation>
    <scope>NUCLEOTIDE SEQUENCE</scope>
    <source>
        <strain evidence="2">PC1</strain>
    </source>
</reference>
<organism evidence="2">
    <name type="scientific">Trepomonas sp. PC1</name>
    <dbReference type="NCBI Taxonomy" id="1076344"/>
    <lineage>
        <taxon>Eukaryota</taxon>
        <taxon>Metamonada</taxon>
        <taxon>Diplomonadida</taxon>
        <taxon>Hexamitidae</taxon>
        <taxon>Hexamitinae</taxon>
        <taxon>Trepomonas</taxon>
    </lineage>
</organism>
<feature type="transmembrane region" description="Helical" evidence="1">
    <location>
        <begin position="73"/>
        <end position="92"/>
    </location>
</feature>
<feature type="non-terminal residue" evidence="2">
    <location>
        <position position="118"/>
    </location>
</feature>
<evidence type="ECO:0000256" key="1">
    <source>
        <dbReference type="SAM" id="Phobius"/>
    </source>
</evidence>
<dbReference type="AlphaFoldDB" id="A0A146K728"/>
<keyword evidence="1" id="KW-0812">Transmembrane</keyword>
<sequence length="118" mass="13192">KQLKAAYFTLLFARIFYCCAKFTYDTRSVKSLSELLQISQEEAKQAVSYQAVTSAVSFFSFSMVSILMPKPQVFVLFGNFILIISFVFYIFIKEKMLAVMISITIGVSFGAFASNAAA</sequence>
<name>A0A146K728_9EUKA</name>
<dbReference type="EMBL" id="GDID01003964">
    <property type="protein sequence ID" value="JAP92642.1"/>
    <property type="molecule type" value="Transcribed_RNA"/>
</dbReference>
<feature type="transmembrane region" description="Helical" evidence="1">
    <location>
        <begin position="46"/>
        <end position="67"/>
    </location>
</feature>
<gene>
    <name evidence="2" type="ORF">TPC1_15355</name>
</gene>
<evidence type="ECO:0000313" key="2">
    <source>
        <dbReference type="EMBL" id="JAP92642.1"/>
    </source>
</evidence>
<accession>A0A146K728</accession>
<feature type="non-terminal residue" evidence="2">
    <location>
        <position position="1"/>
    </location>
</feature>